<dbReference type="GO" id="GO:0016887">
    <property type="term" value="F:ATP hydrolysis activity"/>
    <property type="evidence" value="ECO:0007669"/>
    <property type="project" value="InterPro"/>
</dbReference>
<dbReference type="Gene3D" id="3.40.50.300">
    <property type="entry name" value="P-loop containing nucleotide triphosphate hydrolases"/>
    <property type="match status" value="1"/>
</dbReference>
<dbReference type="InterPro" id="IPR027417">
    <property type="entry name" value="P-loop_NTPase"/>
</dbReference>
<feature type="non-terminal residue" evidence="7">
    <location>
        <position position="1"/>
    </location>
</feature>
<dbReference type="InterPro" id="IPR050763">
    <property type="entry name" value="ABC_transporter_ATP-binding"/>
</dbReference>
<reference evidence="7" key="1">
    <citation type="journal article" date="2021" name="PeerJ">
        <title>Extensive microbial diversity within the chicken gut microbiome revealed by metagenomics and culture.</title>
        <authorList>
            <person name="Gilroy R."/>
            <person name="Ravi A."/>
            <person name="Getino M."/>
            <person name="Pursley I."/>
            <person name="Horton D.L."/>
            <person name="Alikhan N.F."/>
            <person name="Baker D."/>
            <person name="Gharbi K."/>
            <person name="Hall N."/>
            <person name="Watson M."/>
            <person name="Adriaenssens E.M."/>
            <person name="Foster-Nyarko E."/>
            <person name="Jarju S."/>
            <person name="Secka A."/>
            <person name="Antonio M."/>
            <person name="Oren A."/>
            <person name="Chaudhuri R.R."/>
            <person name="La Ragione R."/>
            <person name="Hildebrand F."/>
            <person name="Pallen M.J."/>
        </authorList>
    </citation>
    <scope>NUCLEOTIDE SEQUENCE</scope>
    <source>
        <strain evidence="7">CHK194-22301</strain>
    </source>
</reference>
<keyword evidence="2" id="KW-0813">Transport</keyword>
<dbReference type="Pfam" id="PF13732">
    <property type="entry name" value="DrrA1-3_C"/>
    <property type="match status" value="1"/>
</dbReference>
<dbReference type="PANTHER" id="PTHR42711:SF5">
    <property type="entry name" value="ABC TRANSPORTER ATP-BINDING PROTEIN NATA"/>
    <property type="match status" value="1"/>
</dbReference>
<protein>
    <submittedName>
        <fullName evidence="7">DUF4162 domain-containing protein</fullName>
    </submittedName>
</protein>
<dbReference type="Pfam" id="PF13304">
    <property type="entry name" value="AAA_21"/>
    <property type="match status" value="1"/>
</dbReference>
<dbReference type="Proteomes" id="UP000784793">
    <property type="component" value="Unassembled WGS sequence"/>
</dbReference>
<dbReference type="EMBL" id="DYXB01000157">
    <property type="protein sequence ID" value="HJF11043.1"/>
    <property type="molecule type" value="Genomic_DNA"/>
</dbReference>
<comment type="caution">
    <text evidence="7">The sequence shown here is derived from an EMBL/GenBank/DDBJ whole genome shotgun (WGS) entry which is preliminary data.</text>
</comment>
<dbReference type="AlphaFoldDB" id="A0A921FJ74"/>
<name>A0A921FJ74_9LACO</name>
<evidence type="ECO:0000256" key="4">
    <source>
        <dbReference type="ARBA" id="ARBA00022840"/>
    </source>
</evidence>
<evidence type="ECO:0000256" key="2">
    <source>
        <dbReference type="ARBA" id="ARBA00022448"/>
    </source>
</evidence>
<reference evidence="7" key="2">
    <citation type="submission" date="2021-09" db="EMBL/GenBank/DDBJ databases">
        <authorList>
            <person name="Gilroy R."/>
        </authorList>
    </citation>
    <scope>NUCLEOTIDE SEQUENCE</scope>
    <source>
        <strain evidence="7">CHK194-22301</strain>
    </source>
</reference>
<evidence type="ECO:0000259" key="6">
    <source>
        <dbReference type="Pfam" id="PF13732"/>
    </source>
</evidence>
<keyword evidence="4" id="KW-0067">ATP-binding</keyword>
<dbReference type="GO" id="GO:0005524">
    <property type="term" value="F:ATP binding"/>
    <property type="evidence" value="ECO:0007669"/>
    <property type="project" value="UniProtKB-KW"/>
</dbReference>
<dbReference type="InterPro" id="IPR003959">
    <property type="entry name" value="ATPase_AAA_core"/>
</dbReference>
<evidence type="ECO:0000313" key="8">
    <source>
        <dbReference type="Proteomes" id="UP000784793"/>
    </source>
</evidence>
<evidence type="ECO:0000313" key="7">
    <source>
        <dbReference type="EMBL" id="HJF11043.1"/>
    </source>
</evidence>
<dbReference type="SUPFAM" id="SSF52540">
    <property type="entry name" value="P-loop containing nucleoside triphosphate hydrolases"/>
    <property type="match status" value="1"/>
</dbReference>
<organism evidence="7 8">
    <name type="scientific">Lactobacillus crispatus</name>
    <dbReference type="NCBI Taxonomy" id="47770"/>
    <lineage>
        <taxon>Bacteria</taxon>
        <taxon>Bacillati</taxon>
        <taxon>Bacillota</taxon>
        <taxon>Bacilli</taxon>
        <taxon>Lactobacillales</taxon>
        <taxon>Lactobacillaceae</taxon>
        <taxon>Lactobacillus</taxon>
    </lineage>
</organism>
<evidence type="ECO:0000259" key="5">
    <source>
        <dbReference type="Pfam" id="PF13304"/>
    </source>
</evidence>
<feature type="domain" description="Daunorubicin resistance ATP-binding protein DrrA1/2-like C-terminal" evidence="6">
    <location>
        <begin position="89"/>
        <end position="171"/>
    </location>
</feature>
<sequence>PMDKIKSLSKGNQQKVQMIATLIHQPKLIILDEPFSGLDPVNVDLLKQLILEEKRKGATIIFSDHDMRNVEELCDDVVMINDGHIVLNGPVNEIKNSFGLTRIFVRTDKSAAELSALPGVKDVILQNNGMKLLILADEKYGKDIFNQLSAGQYIQTFDQEPPTLDEIFKMKAGARHE</sequence>
<accession>A0A921FJ74</accession>
<evidence type="ECO:0000256" key="1">
    <source>
        <dbReference type="ARBA" id="ARBA00005417"/>
    </source>
</evidence>
<feature type="domain" description="ATPase AAA-type core" evidence="5">
    <location>
        <begin position="7"/>
        <end position="66"/>
    </location>
</feature>
<evidence type="ECO:0000256" key="3">
    <source>
        <dbReference type="ARBA" id="ARBA00022741"/>
    </source>
</evidence>
<keyword evidence="3" id="KW-0547">Nucleotide-binding</keyword>
<dbReference type="InterPro" id="IPR025302">
    <property type="entry name" value="DrrA1/2-like_C"/>
</dbReference>
<gene>
    <name evidence="7" type="ORF">K8V23_09780</name>
</gene>
<comment type="similarity">
    <text evidence="1">Belongs to the ABC transporter superfamily.</text>
</comment>
<dbReference type="PANTHER" id="PTHR42711">
    <property type="entry name" value="ABC TRANSPORTER ATP-BINDING PROTEIN"/>
    <property type="match status" value="1"/>
</dbReference>
<proteinExistence type="inferred from homology"/>